<sequence>MLTAIGISGLKKAFGDAHVIQDLSLTIPTGSFYGLAGPNGAGKTTTIRMIAGLLRPDGGTIEVDGVSVWPDPRAAKRILGYVPDNPTLFSRLSAREMLDYAGMLRGMESATIRERGDDLLRVLGLEADADRQIADFSLGMTKRVGLAVAILHSPRVLILDEPFGSLDPVNTQVMEQLLARYRDGGGSVVFSSHVLDVVERLCDRVAVIAGGTLVAEGTVRELAGTGSLEDAFVGIVGGRELKKEDLGWLSSSSD</sequence>
<feature type="domain" description="ABC transporter" evidence="4">
    <location>
        <begin position="5"/>
        <end position="235"/>
    </location>
</feature>
<dbReference type="PANTHER" id="PTHR42939:SF1">
    <property type="entry name" value="ABC TRANSPORTER ATP-BINDING PROTEIN ALBC-RELATED"/>
    <property type="match status" value="1"/>
</dbReference>
<keyword evidence="2" id="KW-0547">Nucleotide-binding</keyword>
<dbReference type="Gene3D" id="3.40.50.300">
    <property type="entry name" value="P-loop containing nucleotide triphosphate hydrolases"/>
    <property type="match status" value="1"/>
</dbReference>
<gene>
    <name evidence="5" type="ORF">E4M00_17035</name>
</gene>
<dbReference type="EMBL" id="SPQZ01000009">
    <property type="protein sequence ID" value="TFV94894.1"/>
    <property type="molecule type" value="Genomic_DNA"/>
</dbReference>
<reference evidence="5 6" key="1">
    <citation type="journal article" date="2018" name="J. Microbiol.">
        <title>Leifsonia flava sp. nov., a novel actinobacterium isolated from the rhizosphere of Aquilegia viridiflora.</title>
        <authorList>
            <person name="Cai Y."/>
            <person name="Tao W.Z."/>
            <person name="Ma Y.J."/>
            <person name="Cheng J."/>
            <person name="Zhang M.Y."/>
            <person name="Zhang Y.X."/>
        </authorList>
    </citation>
    <scope>NUCLEOTIDE SEQUENCE [LARGE SCALE GENOMIC DNA]</scope>
    <source>
        <strain evidence="5 6">SYP-B2174</strain>
    </source>
</reference>
<dbReference type="Proteomes" id="UP000298127">
    <property type="component" value="Unassembled WGS sequence"/>
</dbReference>
<dbReference type="GO" id="GO:0016887">
    <property type="term" value="F:ATP hydrolysis activity"/>
    <property type="evidence" value="ECO:0007669"/>
    <property type="project" value="InterPro"/>
</dbReference>
<dbReference type="SUPFAM" id="SSF52540">
    <property type="entry name" value="P-loop containing nucleoside triphosphate hydrolases"/>
    <property type="match status" value="1"/>
</dbReference>
<dbReference type="InterPro" id="IPR003439">
    <property type="entry name" value="ABC_transporter-like_ATP-bd"/>
</dbReference>
<dbReference type="SMART" id="SM00382">
    <property type="entry name" value="AAA"/>
    <property type="match status" value="1"/>
</dbReference>
<evidence type="ECO:0000256" key="1">
    <source>
        <dbReference type="ARBA" id="ARBA00022448"/>
    </source>
</evidence>
<dbReference type="GO" id="GO:0005524">
    <property type="term" value="F:ATP binding"/>
    <property type="evidence" value="ECO:0007669"/>
    <property type="project" value="UniProtKB-KW"/>
</dbReference>
<evidence type="ECO:0000313" key="6">
    <source>
        <dbReference type="Proteomes" id="UP000298127"/>
    </source>
</evidence>
<name>A0A4Y9QQK8_9MICO</name>
<dbReference type="InterPro" id="IPR003593">
    <property type="entry name" value="AAA+_ATPase"/>
</dbReference>
<evidence type="ECO:0000256" key="3">
    <source>
        <dbReference type="ARBA" id="ARBA00022840"/>
    </source>
</evidence>
<proteinExistence type="predicted"/>
<evidence type="ECO:0000313" key="5">
    <source>
        <dbReference type="EMBL" id="TFV94894.1"/>
    </source>
</evidence>
<dbReference type="Pfam" id="PF00005">
    <property type="entry name" value="ABC_tran"/>
    <property type="match status" value="1"/>
</dbReference>
<keyword evidence="6" id="KW-1185">Reference proteome</keyword>
<dbReference type="InterPro" id="IPR051782">
    <property type="entry name" value="ABC_Transporter_VariousFunc"/>
</dbReference>
<keyword evidence="1" id="KW-0813">Transport</keyword>
<dbReference type="CDD" id="cd03230">
    <property type="entry name" value="ABC_DR_subfamily_A"/>
    <property type="match status" value="1"/>
</dbReference>
<keyword evidence="3 5" id="KW-0067">ATP-binding</keyword>
<accession>A0A4Y9QQK8</accession>
<dbReference type="PANTHER" id="PTHR42939">
    <property type="entry name" value="ABC TRANSPORTER ATP-BINDING PROTEIN ALBC-RELATED"/>
    <property type="match status" value="1"/>
</dbReference>
<dbReference type="AlphaFoldDB" id="A0A4Y9QQK8"/>
<evidence type="ECO:0000259" key="4">
    <source>
        <dbReference type="PROSITE" id="PS50893"/>
    </source>
</evidence>
<organism evidence="5 6">
    <name type="scientific">Orlajensenia leifsoniae</name>
    <dbReference type="NCBI Taxonomy" id="2561933"/>
    <lineage>
        <taxon>Bacteria</taxon>
        <taxon>Bacillati</taxon>
        <taxon>Actinomycetota</taxon>
        <taxon>Actinomycetes</taxon>
        <taxon>Micrococcales</taxon>
        <taxon>Microbacteriaceae</taxon>
        <taxon>Orlajensenia</taxon>
    </lineage>
</organism>
<comment type="caution">
    <text evidence="5">The sequence shown here is derived from an EMBL/GenBank/DDBJ whole genome shotgun (WGS) entry which is preliminary data.</text>
</comment>
<protein>
    <submittedName>
        <fullName evidence="5">ABC transporter ATP-binding protein</fullName>
    </submittedName>
</protein>
<evidence type="ECO:0000256" key="2">
    <source>
        <dbReference type="ARBA" id="ARBA00022741"/>
    </source>
</evidence>
<dbReference type="PROSITE" id="PS50893">
    <property type="entry name" value="ABC_TRANSPORTER_2"/>
    <property type="match status" value="1"/>
</dbReference>
<dbReference type="InterPro" id="IPR027417">
    <property type="entry name" value="P-loop_NTPase"/>
</dbReference>